<organism evidence="2 3">
    <name type="scientific">Macrosiphum euphorbiae</name>
    <name type="common">potato aphid</name>
    <dbReference type="NCBI Taxonomy" id="13131"/>
    <lineage>
        <taxon>Eukaryota</taxon>
        <taxon>Metazoa</taxon>
        <taxon>Ecdysozoa</taxon>
        <taxon>Arthropoda</taxon>
        <taxon>Hexapoda</taxon>
        <taxon>Insecta</taxon>
        <taxon>Pterygota</taxon>
        <taxon>Neoptera</taxon>
        <taxon>Paraneoptera</taxon>
        <taxon>Hemiptera</taxon>
        <taxon>Sternorrhyncha</taxon>
        <taxon>Aphidomorpha</taxon>
        <taxon>Aphidoidea</taxon>
        <taxon>Aphididae</taxon>
        <taxon>Macrosiphini</taxon>
        <taxon>Macrosiphum</taxon>
    </lineage>
</organism>
<dbReference type="InterPro" id="IPR024445">
    <property type="entry name" value="Tnp_ISXO2-like"/>
</dbReference>
<evidence type="ECO:0000313" key="2">
    <source>
        <dbReference type="EMBL" id="CAI6372053.1"/>
    </source>
</evidence>
<dbReference type="Pfam" id="PF12762">
    <property type="entry name" value="DDE_Tnp_IS1595"/>
    <property type="match status" value="1"/>
</dbReference>
<dbReference type="PANTHER" id="PTHR47163:SF2">
    <property type="entry name" value="SI:DKEY-17M8.2"/>
    <property type="match status" value="1"/>
</dbReference>
<comment type="caution">
    <text evidence="2">The sequence shown here is derived from an EMBL/GenBank/DDBJ whole genome shotgun (WGS) entry which is preliminary data.</text>
</comment>
<evidence type="ECO:0000313" key="3">
    <source>
        <dbReference type="Proteomes" id="UP001160148"/>
    </source>
</evidence>
<dbReference type="NCBIfam" id="NF033547">
    <property type="entry name" value="transpos_IS1595"/>
    <property type="match status" value="1"/>
</dbReference>
<proteinExistence type="predicted"/>
<name>A0AAV0XUF4_9HEMI</name>
<evidence type="ECO:0000259" key="1">
    <source>
        <dbReference type="SMART" id="SM01126"/>
    </source>
</evidence>
<dbReference type="InterPro" id="IPR053164">
    <property type="entry name" value="IS1016-like_transposase"/>
</dbReference>
<feature type="domain" description="ISXO2-like transposase" evidence="1">
    <location>
        <begin position="7"/>
        <end position="133"/>
    </location>
</feature>
<dbReference type="Proteomes" id="UP001160148">
    <property type="component" value="Unassembled WGS sequence"/>
</dbReference>
<dbReference type="SMART" id="SM01126">
    <property type="entry name" value="DDE_Tnp_IS1595"/>
    <property type="match status" value="1"/>
</dbReference>
<reference evidence="2 3" key="1">
    <citation type="submission" date="2023-01" db="EMBL/GenBank/DDBJ databases">
        <authorList>
            <person name="Whitehead M."/>
        </authorList>
    </citation>
    <scope>NUCLEOTIDE SEQUENCE [LARGE SCALE GENOMIC DNA]</scope>
</reference>
<accession>A0AAV0XUF4</accession>
<keyword evidence="3" id="KW-1185">Reference proteome</keyword>
<dbReference type="EMBL" id="CARXXK010001017">
    <property type="protein sequence ID" value="CAI6372053.1"/>
    <property type="molecule type" value="Genomic_DNA"/>
</dbReference>
<gene>
    <name evidence="2" type="ORF">MEUPH1_LOCUS25984</name>
</gene>
<dbReference type="PANTHER" id="PTHR47163">
    <property type="entry name" value="DDE_TNP_IS1595 DOMAIN-CONTAINING PROTEIN"/>
    <property type="match status" value="1"/>
</dbReference>
<dbReference type="AlphaFoldDB" id="A0AAV0XUF4"/>
<sequence length="158" mass="18323">MILRHQKIGGTGKTVEIDESKFGRRKYHRGHRVEGQWVFSGVERETGGCFLVPVEKRDKETLLAVIKDWILPGTLIISDCWKSYDCLKDEGYRHLTVNHSIEFKNPETGAHTNNVEGMWRHAKASMTQYSRKKTFLRWLFGLIHVFKGLPFICSKPFS</sequence>
<protein>
    <recommendedName>
        <fullName evidence="1">ISXO2-like transposase domain-containing protein</fullName>
    </recommendedName>
</protein>